<gene>
    <name evidence="2" type="ORF">AB0T83_12140</name>
</gene>
<name>A0ABV3L7Q1_9RHOB</name>
<dbReference type="InterPro" id="IPR011051">
    <property type="entry name" value="RmlC_Cupin_sf"/>
</dbReference>
<feature type="domain" description="Cupin type-2" evidence="1">
    <location>
        <begin position="53"/>
        <end position="122"/>
    </location>
</feature>
<organism evidence="2 3">
    <name type="scientific">Meridianimarinicoccus marinus</name>
    <dbReference type="NCBI Taxonomy" id="3231483"/>
    <lineage>
        <taxon>Bacteria</taxon>
        <taxon>Pseudomonadati</taxon>
        <taxon>Pseudomonadota</taxon>
        <taxon>Alphaproteobacteria</taxon>
        <taxon>Rhodobacterales</taxon>
        <taxon>Paracoccaceae</taxon>
        <taxon>Meridianimarinicoccus</taxon>
    </lineage>
</organism>
<dbReference type="SUPFAM" id="SSF51182">
    <property type="entry name" value="RmlC-like cupins"/>
    <property type="match status" value="1"/>
</dbReference>
<evidence type="ECO:0000313" key="2">
    <source>
        <dbReference type="EMBL" id="MEV8467528.1"/>
    </source>
</evidence>
<evidence type="ECO:0000313" key="3">
    <source>
        <dbReference type="Proteomes" id="UP001553161"/>
    </source>
</evidence>
<dbReference type="Gene3D" id="2.60.120.10">
    <property type="entry name" value="Jelly Rolls"/>
    <property type="match status" value="1"/>
</dbReference>
<dbReference type="Proteomes" id="UP001553161">
    <property type="component" value="Unassembled WGS sequence"/>
</dbReference>
<proteinExistence type="predicted"/>
<dbReference type="EMBL" id="JBFBVU010000014">
    <property type="protein sequence ID" value="MEV8467528.1"/>
    <property type="molecule type" value="Genomic_DNA"/>
</dbReference>
<dbReference type="RefSeq" id="WP_366193367.1">
    <property type="nucleotide sequence ID" value="NZ_JBFBVU010000014.1"/>
</dbReference>
<dbReference type="Pfam" id="PF07883">
    <property type="entry name" value="Cupin_2"/>
    <property type="match status" value="1"/>
</dbReference>
<dbReference type="InterPro" id="IPR013096">
    <property type="entry name" value="Cupin_2"/>
</dbReference>
<comment type="caution">
    <text evidence="2">The sequence shown here is derived from an EMBL/GenBank/DDBJ whole genome shotgun (WGS) entry which is preliminary data.</text>
</comment>
<sequence>MSGETYVLNADAGRVLAPEKQPAVEMARVEGMNFSYGVLADLPDAGVTFARGVVPPGKEVPAHAGPNLYALLVLSGTGRLTLFDDAQRPTGALDFAPGTLVVFPPGAQHGWINDSDADFVWFGVDLPDRSG</sequence>
<keyword evidence="3" id="KW-1185">Reference proteome</keyword>
<reference evidence="2 3" key="1">
    <citation type="submission" date="2024-07" db="EMBL/GenBank/DDBJ databases">
        <authorList>
            <person name="Kang M."/>
        </authorList>
    </citation>
    <scope>NUCLEOTIDE SEQUENCE [LARGE SCALE GENOMIC DNA]</scope>
    <source>
        <strain evidence="2 3">DFM31</strain>
    </source>
</reference>
<accession>A0ABV3L7Q1</accession>
<evidence type="ECO:0000259" key="1">
    <source>
        <dbReference type="Pfam" id="PF07883"/>
    </source>
</evidence>
<protein>
    <submittedName>
        <fullName evidence="2">Cupin domain-containing protein</fullName>
    </submittedName>
</protein>
<dbReference type="CDD" id="cd02208">
    <property type="entry name" value="cupin_RmlC-like"/>
    <property type="match status" value="1"/>
</dbReference>
<dbReference type="InterPro" id="IPR014710">
    <property type="entry name" value="RmlC-like_jellyroll"/>
</dbReference>